<dbReference type="FunFam" id="3.40.50.720:FF:000047">
    <property type="entry name" value="NADP-dependent L-serine/L-allo-threonine dehydrogenase"/>
    <property type="match status" value="1"/>
</dbReference>
<dbReference type="OMA" id="ICACEAY"/>
<gene>
    <name evidence="4" type="ORF">HERILL_LOCUS2282</name>
</gene>
<dbReference type="GO" id="GO:0016616">
    <property type="term" value="F:oxidoreductase activity, acting on the CH-OH group of donors, NAD or NADP as acceptor"/>
    <property type="evidence" value="ECO:0007669"/>
    <property type="project" value="UniProtKB-ARBA"/>
</dbReference>
<keyword evidence="5" id="KW-1185">Reference proteome</keyword>
<evidence type="ECO:0008006" key="6">
    <source>
        <dbReference type="Google" id="ProtNLM"/>
    </source>
</evidence>
<evidence type="ECO:0000256" key="3">
    <source>
        <dbReference type="RuleBase" id="RU000363"/>
    </source>
</evidence>
<organism evidence="4 5">
    <name type="scientific">Hermetia illucens</name>
    <name type="common">Black soldier fly</name>
    <dbReference type="NCBI Taxonomy" id="343691"/>
    <lineage>
        <taxon>Eukaryota</taxon>
        <taxon>Metazoa</taxon>
        <taxon>Ecdysozoa</taxon>
        <taxon>Arthropoda</taxon>
        <taxon>Hexapoda</taxon>
        <taxon>Insecta</taxon>
        <taxon>Pterygota</taxon>
        <taxon>Neoptera</taxon>
        <taxon>Endopterygota</taxon>
        <taxon>Diptera</taxon>
        <taxon>Brachycera</taxon>
        <taxon>Stratiomyomorpha</taxon>
        <taxon>Stratiomyidae</taxon>
        <taxon>Hermetiinae</taxon>
        <taxon>Hermetia</taxon>
    </lineage>
</organism>
<dbReference type="PANTHER" id="PTHR43115:SF4">
    <property type="entry name" value="DEHYDROGENASE_REDUCTASE SDR FAMILY MEMBER 11"/>
    <property type="match status" value="1"/>
</dbReference>
<dbReference type="Proteomes" id="UP000594454">
    <property type="component" value="Chromosome 1"/>
</dbReference>
<dbReference type="PANTHER" id="PTHR43115">
    <property type="entry name" value="DEHYDROGENASE/REDUCTASE SDR FAMILY MEMBER 11"/>
    <property type="match status" value="1"/>
</dbReference>
<dbReference type="AlphaFoldDB" id="A0A7R8UE10"/>
<evidence type="ECO:0000256" key="2">
    <source>
        <dbReference type="ARBA" id="ARBA00023002"/>
    </source>
</evidence>
<dbReference type="SUPFAM" id="SSF51735">
    <property type="entry name" value="NAD(P)-binding Rossmann-fold domains"/>
    <property type="match status" value="1"/>
</dbReference>
<dbReference type="InterPro" id="IPR036291">
    <property type="entry name" value="NAD(P)-bd_dom_sf"/>
</dbReference>
<dbReference type="FunCoup" id="A0A7R8UE10">
    <property type="interactions" value="96"/>
</dbReference>
<accession>A0A7R8UE10</accession>
<dbReference type="PRINTS" id="PR00081">
    <property type="entry name" value="GDHRDH"/>
</dbReference>
<reference evidence="4 5" key="1">
    <citation type="submission" date="2020-11" db="EMBL/GenBank/DDBJ databases">
        <authorList>
            <person name="Wallbank WR R."/>
            <person name="Pardo Diaz C."/>
            <person name="Kozak K."/>
            <person name="Martin S."/>
            <person name="Jiggins C."/>
            <person name="Moest M."/>
            <person name="Warren A I."/>
            <person name="Generalovic N T."/>
            <person name="Byers J.R.P. K."/>
            <person name="Montejo-Kovacevich G."/>
            <person name="Yen C E."/>
        </authorList>
    </citation>
    <scope>NUCLEOTIDE SEQUENCE [LARGE SCALE GENOMIC DNA]</scope>
</reference>
<evidence type="ECO:0000256" key="1">
    <source>
        <dbReference type="ARBA" id="ARBA00006484"/>
    </source>
</evidence>
<evidence type="ECO:0000313" key="5">
    <source>
        <dbReference type="Proteomes" id="UP000594454"/>
    </source>
</evidence>
<protein>
    <recommendedName>
        <fullName evidence="6">Farnesol dehydrogenase</fullName>
    </recommendedName>
</protein>
<comment type="similarity">
    <text evidence="1 3">Belongs to the short-chain dehydrogenases/reductases (SDR) family.</text>
</comment>
<evidence type="ECO:0000313" key="4">
    <source>
        <dbReference type="EMBL" id="CAD7079048.1"/>
    </source>
</evidence>
<name>A0A7R8UE10_HERIL</name>
<dbReference type="InParanoid" id="A0A7R8UE10"/>
<dbReference type="EMBL" id="LR899009">
    <property type="protein sequence ID" value="CAD7079048.1"/>
    <property type="molecule type" value="Genomic_DNA"/>
</dbReference>
<sequence>MERWQGKLAIVTGASSGIGAATAAKLVENGLSVVALALSEELLLQKQKALPENLRNRYHPKECDVTNEEAVKSTFAWIEDHFGGADILVNNAGVMTIGVDLSAPDNTETIRRILETNVMGVVYCVREAFNSMKKRNIDGHIVVINSEQGHIVPIMSNGSLNMYAPSKWAVTAMVETYRQEFANAGTKVKVTSVSPGACETELVPNMAAYRKAGVAMLYPEDVANAILYVLGTPPHVQVHELTVKPVGSKI</sequence>
<dbReference type="PRINTS" id="PR00080">
    <property type="entry name" value="SDRFAMILY"/>
</dbReference>
<keyword evidence="2" id="KW-0560">Oxidoreductase</keyword>
<dbReference type="Gene3D" id="3.40.50.720">
    <property type="entry name" value="NAD(P)-binding Rossmann-like Domain"/>
    <property type="match status" value="1"/>
</dbReference>
<dbReference type="InterPro" id="IPR002347">
    <property type="entry name" value="SDR_fam"/>
</dbReference>
<dbReference type="Pfam" id="PF00106">
    <property type="entry name" value="adh_short"/>
    <property type="match status" value="1"/>
</dbReference>
<proteinExistence type="inferred from homology"/>
<dbReference type="OrthoDB" id="1933717at2759"/>